<dbReference type="AlphaFoldDB" id="A0A953JD39"/>
<accession>A0A953JD39</accession>
<sequence>MAKRQRRNHGAAFKAKVALEAIKGEQTIAELAQRFQVHPNLIVEWKKQMLERAEEVFEKDKKPQEGPSIKELHAKIGQLTMENDFLSIALGRIAEPSAKR</sequence>
<dbReference type="SUPFAM" id="SSF48295">
    <property type="entry name" value="TrpR-like"/>
    <property type="match status" value="1"/>
</dbReference>
<organism evidence="1 2">
    <name type="scientific">Candidatus Nitrobium versatile</name>
    <dbReference type="NCBI Taxonomy" id="2884831"/>
    <lineage>
        <taxon>Bacteria</taxon>
        <taxon>Pseudomonadati</taxon>
        <taxon>Nitrospirota</taxon>
        <taxon>Nitrospiria</taxon>
        <taxon>Nitrospirales</taxon>
        <taxon>Nitrospiraceae</taxon>
        <taxon>Candidatus Nitrobium</taxon>
    </lineage>
</organism>
<gene>
    <name evidence="1" type="ORF">K8I29_14445</name>
</gene>
<dbReference type="Pfam" id="PF01527">
    <property type="entry name" value="HTH_Tnp_1"/>
    <property type="match status" value="1"/>
</dbReference>
<dbReference type="InterPro" id="IPR002514">
    <property type="entry name" value="Transposase_8"/>
</dbReference>
<proteinExistence type="predicted"/>
<dbReference type="Proteomes" id="UP000705867">
    <property type="component" value="Unassembled WGS sequence"/>
</dbReference>
<evidence type="ECO:0000313" key="1">
    <source>
        <dbReference type="EMBL" id="MBZ0157394.1"/>
    </source>
</evidence>
<dbReference type="EMBL" id="JAIOIV010000113">
    <property type="protein sequence ID" value="MBZ0157394.1"/>
    <property type="molecule type" value="Genomic_DNA"/>
</dbReference>
<evidence type="ECO:0000313" key="2">
    <source>
        <dbReference type="Proteomes" id="UP000705867"/>
    </source>
</evidence>
<dbReference type="GO" id="GO:0006313">
    <property type="term" value="P:DNA transposition"/>
    <property type="evidence" value="ECO:0007669"/>
    <property type="project" value="InterPro"/>
</dbReference>
<dbReference type="GO" id="GO:0004803">
    <property type="term" value="F:transposase activity"/>
    <property type="evidence" value="ECO:0007669"/>
    <property type="project" value="InterPro"/>
</dbReference>
<dbReference type="GO" id="GO:0043565">
    <property type="term" value="F:sequence-specific DNA binding"/>
    <property type="evidence" value="ECO:0007669"/>
    <property type="project" value="InterPro"/>
</dbReference>
<reference evidence="1" key="2">
    <citation type="submission" date="2021-08" db="EMBL/GenBank/DDBJ databases">
        <authorList>
            <person name="Dalcin Martins P."/>
        </authorList>
    </citation>
    <scope>NUCLEOTIDE SEQUENCE</scope>
    <source>
        <strain evidence="1">MAG_39</strain>
    </source>
</reference>
<name>A0A953JD39_9BACT</name>
<comment type="caution">
    <text evidence="1">The sequence shown here is derived from an EMBL/GenBank/DDBJ whole genome shotgun (WGS) entry which is preliminary data.</text>
</comment>
<protein>
    <submittedName>
        <fullName evidence="1">Transposase</fullName>
    </submittedName>
</protein>
<dbReference type="InterPro" id="IPR010921">
    <property type="entry name" value="Trp_repressor/repl_initiator"/>
</dbReference>
<reference evidence="1" key="1">
    <citation type="journal article" date="2021" name="bioRxiv">
        <title>Unraveling nitrogen, sulfur and carbon metabolic pathways and microbial community transcriptional responses to substrate deprivation and toxicity stresses in a bioreactor mimicking anoxic brackish coastal sediment conditions.</title>
        <authorList>
            <person name="Martins P.D."/>
            <person name="Echeveste M.J."/>
            <person name="Arshad A."/>
            <person name="Kurth J."/>
            <person name="Ouboter H."/>
            <person name="Jetten M.S.M."/>
            <person name="Welte C.U."/>
        </authorList>
    </citation>
    <scope>NUCLEOTIDE SEQUENCE</scope>
    <source>
        <strain evidence="1">MAG_39</strain>
    </source>
</reference>